<dbReference type="PANTHER" id="PTHR11890">
    <property type="entry name" value="INTERLEUKIN-1 RECEPTOR FAMILY MEMBER"/>
    <property type="match status" value="1"/>
</dbReference>
<evidence type="ECO:0000313" key="12">
    <source>
        <dbReference type="Ensembl" id="ENSMMDP00005008812.1"/>
    </source>
</evidence>
<feature type="domain" description="Ig-like" evidence="11">
    <location>
        <begin position="181"/>
        <end position="277"/>
    </location>
</feature>
<dbReference type="InterPro" id="IPR035897">
    <property type="entry name" value="Toll_tir_struct_dom_sf"/>
</dbReference>
<evidence type="ECO:0000259" key="10">
    <source>
        <dbReference type="PROSITE" id="PS50104"/>
    </source>
</evidence>
<dbReference type="Gene3D" id="3.40.50.10140">
    <property type="entry name" value="Toll/interleukin-1 receptor homology (TIR) domain"/>
    <property type="match status" value="1"/>
</dbReference>
<dbReference type="Proteomes" id="UP000472263">
    <property type="component" value="Chromosome 3"/>
</dbReference>
<dbReference type="SUPFAM" id="SSF48726">
    <property type="entry name" value="Immunoglobulin"/>
    <property type="match status" value="2"/>
</dbReference>
<dbReference type="InterPro" id="IPR003599">
    <property type="entry name" value="Ig_sub"/>
</dbReference>
<dbReference type="SMART" id="SM00255">
    <property type="entry name" value="TIR"/>
    <property type="match status" value="1"/>
</dbReference>
<evidence type="ECO:0000256" key="4">
    <source>
        <dbReference type="ARBA" id="ARBA00022801"/>
    </source>
</evidence>
<dbReference type="Pfam" id="PF01582">
    <property type="entry name" value="TIR"/>
    <property type="match status" value="1"/>
</dbReference>
<dbReference type="InterPro" id="IPR007110">
    <property type="entry name" value="Ig-like_dom"/>
</dbReference>
<keyword evidence="13" id="KW-1185">Reference proteome</keyword>
<dbReference type="PROSITE" id="PS50835">
    <property type="entry name" value="IG_LIKE"/>
    <property type="match status" value="2"/>
</dbReference>
<dbReference type="GO" id="GO:0004908">
    <property type="term" value="F:interleukin-1 receptor activity"/>
    <property type="evidence" value="ECO:0007669"/>
    <property type="project" value="InterPro"/>
</dbReference>
<dbReference type="InterPro" id="IPR000157">
    <property type="entry name" value="TIR_dom"/>
</dbReference>
<dbReference type="SUPFAM" id="SSF52200">
    <property type="entry name" value="Toll/Interleukin receptor TIR domain"/>
    <property type="match status" value="1"/>
</dbReference>
<name>A0A667X0U1_9TELE</name>
<accession>A0A667X0U1</accession>
<proteinExistence type="inferred from homology"/>
<protein>
    <recommendedName>
        <fullName evidence="14">Interleukin 18 receptor 1</fullName>
    </recommendedName>
</protein>
<evidence type="ECO:0000256" key="2">
    <source>
        <dbReference type="ARBA" id="ARBA00022729"/>
    </source>
</evidence>
<dbReference type="Gene3D" id="2.60.40.10">
    <property type="entry name" value="Immunoglobulins"/>
    <property type="match status" value="3"/>
</dbReference>
<reference evidence="12" key="2">
    <citation type="submission" date="2025-08" db="UniProtKB">
        <authorList>
            <consortium name="Ensembl"/>
        </authorList>
    </citation>
    <scope>IDENTIFICATION</scope>
</reference>
<evidence type="ECO:0000256" key="3">
    <source>
        <dbReference type="ARBA" id="ARBA00022737"/>
    </source>
</evidence>
<dbReference type="InterPro" id="IPR015621">
    <property type="entry name" value="IL-1_rcpt_fam"/>
</dbReference>
<keyword evidence="3" id="KW-0677">Repeat</keyword>
<keyword evidence="4" id="KW-0378">Hydrolase</keyword>
<dbReference type="Ensembl" id="ENSMMDT00005009059.1">
    <property type="protein sequence ID" value="ENSMMDP00005008812.1"/>
    <property type="gene ID" value="ENSMMDG00005004868.1"/>
</dbReference>
<comment type="similarity">
    <text evidence="1">Belongs to the interleukin-1 receptor family.</text>
</comment>
<keyword evidence="8" id="KW-0393">Immunoglobulin domain</keyword>
<dbReference type="PANTHER" id="PTHR11890:SF6">
    <property type="entry name" value="INTERLEUKIN-18 RECEPTOR 1"/>
    <property type="match status" value="1"/>
</dbReference>
<dbReference type="PRINTS" id="PR01537">
    <property type="entry name" value="INTRLKN1R1F"/>
</dbReference>
<evidence type="ECO:0000256" key="5">
    <source>
        <dbReference type="ARBA" id="ARBA00023027"/>
    </source>
</evidence>
<dbReference type="PRINTS" id="PR01536">
    <property type="entry name" value="INTRLKN1R12F"/>
</dbReference>
<dbReference type="InterPro" id="IPR013783">
    <property type="entry name" value="Ig-like_fold"/>
</dbReference>
<evidence type="ECO:0000256" key="1">
    <source>
        <dbReference type="ARBA" id="ARBA00009752"/>
    </source>
</evidence>
<evidence type="ECO:0000259" key="11">
    <source>
        <dbReference type="PROSITE" id="PS50835"/>
    </source>
</evidence>
<keyword evidence="9" id="KW-1133">Transmembrane helix</keyword>
<keyword evidence="5" id="KW-0520">NAD</keyword>
<dbReference type="SMART" id="SM00409">
    <property type="entry name" value="IG"/>
    <property type="match status" value="2"/>
</dbReference>
<feature type="transmembrane region" description="Helical" evidence="9">
    <location>
        <begin position="286"/>
        <end position="311"/>
    </location>
</feature>
<evidence type="ECO:0008006" key="14">
    <source>
        <dbReference type="Google" id="ProtNLM"/>
    </source>
</evidence>
<keyword evidence="2" id="KW-0732">Signal</keyword>
<organism evidence="12 13">
    <name type="scientific">Myripristis murdjan</name>
    <name type="common">pinecone soldierfish</name>
    <dbReference type="NCBI Taxonomy" id="586833"/>
    <lineage>
        <taxon>Eukaryota</taxon>
        <taxon>Metazoa</taxon>
        <taxon>Chordata</taxon>
        <taxon>Craniata</taxon>
        <taxon>Vertebrata</taxon>
        <taxon>Euteleostomi</taxon>
        <taxon>Actinopterygii</taxon>
        <taxon>Neopterygii</taxon>
        <taxon>Teleostei</taxon>
        <taxon>Neoteleostei</taxon>
        <taxon>Acanthomorphata</taxon>
        <taxon>Holocentriformes</taxon>
        <taxon>Holocentridae</taxon>
        <taxon>Myripristis</taxon>
    </lineage>
</organism>
<evidence type="ECO:0000256" key="7">
    <source>
        <dbReference type="ARBA" id="ARBA00023180"/>
    </source>
</evidence>
<reference evidence="12" key="3">
    <citation type="submission" date="2025-09" db="UniProtKB">
        <authorList>
            <consortium name="Ensembl"/>
        </authorList>
    </citation>
    <scope>IDENTIFICATION</scope>
</reference>
<feature type="domain" description="Ig-like" evidence="11">
    <location>
        <begin position="1"/>
        <end position="81"/>
    </location>
</feature>
<evidence type="ECO:0000256" key="8">
    <source>
        <dbReference type="ARBA" id="ARBA00023319"/>
    </source>
</evidence>
<keyword evidence="7" id="KW-0325">Glycoprotein</keyword>
<dbReference type="GeneTree" id="ENSGT01090000259985"/>
<dbReference type="GO" id="GO:0016787">
    <property type="term" value="F:hydrolase activity"/>
    <property type="evidence" value="ECO:0007669"/>
    <property type="project" value="UniProtKB-KW"/>
</dbReference>
<dbReference type="InterPro" id="IPR004074">
    <property type="entry name" value="IL-1_rcpt_I/II-typ"/>
</dbReference>
<sequence length="492" mass="54724">MNAREGEITVLKCSPGLKNVTWTNHTAQETVLTNSLLSGGQREGSLLMYGRMLVILSVSLSHEGSYSCSVRNATAVWFKLTVRPRLSKHDSEMARHTERCNLGKACILGCPTDLYIPMLQSSGTVWHKEDGSLPASFKNGYFKSVNDHDRGVYTCTRSYLYQGQLYNMTCTTALDVSDSLPIITYPRNGEVLYVDLGAPKVIDCKAIMYSDLDEVLWLKANAFLDQNDSLPVYYNSTPKILGNLTTASLIFHKVSEKDLSYNYTCTLDSPSLSSHVTIILKQRARPFSLCVILGIMGFMVTMAVTLSVIYVKLKIDITLFLDRNVMFCFLDGKSYDAYLMCYASSTGLNEKDRRLLEDTLEDEFGYNLCLFDRDVLPGEAVAEAVLDCIERSRRLVLIPSSPDPGPGSGLLSAIHEALVERQTRLVLIKTKTKEDSLPEALNLLSKTGCSVTWKGLSSLALSSSFWKQLRYHLPAPQHLKPTTVSIDNSSDC</sequence>
<evidence type="ECO:0000256" key="6">
    <source>
        <dbReference type="ARBA" id="ARBA00023157"/>
    </source>
</evidence>
<gene>
    <name evidence="12" type="primary">LOC115356867</name>
</gene>
<reference evidence="12" key="1">
    <citation type="submission" date="2019-06" db="EMBL/GenBank/DDBJ databases">
        <authorList>
            <consortium name="Wellcome Sanger Institute Data Sharing"/>
        </authorList>
    </citation>
    <scope>NUCLEOTIDE SEQUENCE [LARGE SCALE GENOMIC DNA]</scope>
</reference>
<dbReference type="InterPro" id="IPR036179">
    <property type="entry name" value="Ig-like_dom_sf"/>
</dbReference>
<dbReference type="InParanoid" id="A0A667X0U1"/>
<keyword evidence="9" id="KW-0472">Membrane</keyword>
<evidence type="ECO:0000256" key="9">
    <source>
        <dbReference type="SAM" id="Phobius"/>
    </source>
</evidence>
<dbReference type="AlphaFoldDB" id="A0A667X0U1"/>
<keyword evidence="6" id="KW-1015">Disulfide bond</keyword>
<keyword evidence="9" id="KW-0812">Transmembrane</keyword>
<evidence type="ECO:0000313" key="13">
    <source>
        <dbReference type="Proteomes" id="UP000472263"/>
    </source>
</evidence>
<dbReference type="PROSITE" id="PS50104">
    <property type="entry name" value="TIR"/>
    <property type="match status" value="1"/>
</dbReference>
<feature type="domain" description="TIR" evidence="10">
    <location>
        <begin position="333"/>
        <end position="473"/>
    </location>
</feature>